<organism evidence="1 2">
    <name type="scientific">Bradyrhizobium iriomotense</name>
    <dbReference type="NCBI Taxonomy" id="441950"/>
    <lineage>
        <taxon>Bacteria</taxon>
        <taxon>Pseudomonadati</taxon>
        <taxon>Pseudomonadota</taxon>
        <taxon>Alphaproteobacteria</taxon>
        <taxon>Hyphomicrobiales</taxon>
        <taxon>Nitrobacteraceae</taxon>
        <taxon>Bradyrhizobium</taxon>
    </lineage>
</organism>
<gene>
    <name evidence="1" type="ORF">GCM10007857_36200</name>
</gene>
<evidence type="ECO:0008006" key="3">
    <source>
        <dbReference type="Google" id="ProtNLM"/>
    </source>
</evidence>
<proteinExistence type="predicted"/>
<name>A0ABQ6AXJ1_9BRAD</name>
<comment type="caution">
    <text evidence="1">The sequence shown here is derived from an EMBL/GenBank/DDBJ whole genome shotgun (WGS) entry which is preliminary data.</text>
</comment>
<dbReference type="EMBL" id="BSOW01000012">
    <property type="protein sequence ID" value="GLR86909.1"/>
    <property type="molecule type" value="Genomic_DNA"/>
</dbReference>
<reference evidence="2" key="1">
    <citation type="journal article" date="2019" name="Int. J. Syst. Evol. Microbiol.">
        <title>The Global Catalogue of Microorganisms (GCM) 10K type strain sequencing project: providing services to taxonomists for standard genome sequencing and annotation.</title>
        <authorList>
            <consortium name="The Broad Institute Genomics Platform"/>
            <consortium name="The Broad Institute Genome Sequencing Center for Infectious Disease"/>
            <person name="Wu L."/>
            <person name="Ma J."/>
        </authorList>
    </citation>
    <scope>NUCLEOTIDE SEQUENCE [LARGE SCALE GENOMIC DNA]</scope>
    <source>
        <strain evidence="2">NBRC 102520</strain>
    </source>
</reference>
<accession>A0ABQ6AXJ1</accession>
<protein>
    <recommendedName>
        <fullName evidence="3">Transposase</fullName>
    </recommendedName>
</protein>
<evidence type="ECO:0000313" key="2">
    <source>
        <dbReference type="Proteomes" id="UP001156905"/>
    </source>
</evidence>
<dbReference type="RefSeq" id="WP_284267446.1">
    <property type="nucleotide sequence ID" value="NZ_BSOW01000012.1"/>
</dbReference>
<dbReference type="Proteomes" id="UP001156905">
    <property type="component" value="Unassembled WGS sequence"/>
</dbReference>
<sequence>MAAVEGAAAPEAEGELEEVAVWAGDMAAVRDMAAQVVSATAVRHRLQGTRCKQRFRARMRMERIMAHQALA</sequence>
<evidence type="ECO:0000313" key="1">
    <source>
        <dbReference type="EMBL" id="GLR86909.1"/>
    </source>
</evidence>
<keyword evidence="2" id="KW-1185">Reference proteome</keyword>